<keyword evidence="2" id="KW-1185">Reference proteome</keyword>
<dbReference type="Proteomes" id="UP000024635">
    <property type="component" value="Unassembled WGS sequence"/>
</dbReference>
<dbReference type="EMBL" id="JARK01000133">
    <property type="protein sequence ID" value="EYC42374.1"/>
    <property type="molecule type" value="Genomic_DNA"/>
</dbReference>
<proteinExistence type="predicted"/>
<reference evidence="2" key="1">
    <citation type="journal article" date="2015" name="Nat. Genet.">
        <title>The genome and transcriptome of the zoonotic hookworm Ancylostoma ceylanicum identify infection-specific gene families.</title>
        <authorList>
            <person name="Schwarz E.M."/>
            <person name="Hu Y."/>
            <person name="Antoshechkin I."/>
            <person name="Miller M.M."/>
            <person name="Sternberg P.W."/>
            <person name="Aroian R.V."/>
        </authorList>
    </citation>
    <scope>NUCLEOTIDE SEQUENCE</scope>
    <source>
        <strain evidence="2">HY135</strain>
    </source>
</reference>
<organism evidence="1 2">
    <name type="scientific">Ancylostoma ceylanicum</name>
    <dbReference type="NCBI Taxonomy" id="53326"/>
    <lineage>
        <taxon>Eukaryota</taxon>
        <taxon>Metazoa</taxon>
        <taxon>Ecdysozoa</taxon>
        <taxon>Nematoda</taxon>
        <taxon>Chromadorea</taxon>
        <taxon>Rhabditida</taxon>
        <taxon>Rhabditina</taxon>
        <taxon>Rhabditomorpha</taxon>
        <taxon>Strongyloidea</taxon>
        <taxon>Ancylostomatidae</taxon>
        <taxon>Ancylostomatinae</taxon>
        <taxon>Ancylostoma</taxon>
    </lineage>
</organism>
<comment type="caution">
    <text evidence="1">The sequence shown here is derived from an EMBL/GenBank/DDBJ whole genome shotgun (WGS) entry which is preliminary data.</text>
</comment>
<protein>
    <submittedName>
        <fullName evidence="1">Uncharacterized protein</fullName>
    </submittedName>
</protein>
<evidence type="ECO:0000313" key="2">
    <source>
        <dbReference type="Proteomes" id="UP000024635"/>
    </source>
</evidence>
<accession>A0A016WRC7</accession>
<evidence type="ECO:0000313" key="1">
    <source>
        <dbReference type="EMBL" id="EYC42374.1"/>
    </source>
</evidence>
<gene>
    <name evidence="1" type="primary">Acey_s0533.g3048</name>
    <name evidence="1" type="ORF">Y032_0533g3048</name>
</gene>
<sequence>MCQRKTSWNTSTRSVIDLFTHISLPPLLALVGEQECAKKSESPGASSIARNLAVSERRLLTLASSMFYCLITDHTNLCTLSRDKVHLSHNIKPVSHHQKKVNAFGERPNT</sequence>
<dbReference type="AlphaFoldDB" id="A0A016WRC7"/>
<name>A0A016WRC7_9BILA</name>